<dbReference type="GO" id="GO:0051287">
    <property type="term" value="F:NAD binding"/>
    <property type="evidence" value="ECO:0007669"/>
    <property type="project" value="InterPro"/>
</dbReference>
<keyword evidence="2 4" id="KW-0560">Oxidoreductase</keyword>
<dbReference type="InterPro" id="IPR050857">
    <property type="entry name" value="D-2-hydroxyacid_DH"/>
</dbReference>
<dbReference type="SUPFAM" id="SSF52283">
    <property type="entry name" value="Formate/glycerate dehydrogenase catalytic domain-like"/>
    <property type="match status" value="1"/>
</dbReference>
<protein>
    <submittedName>
        <fullName evidence="7">D-3-phosphoglycerate dehydrogenase</fullName>
    </submittedName>
</protein>
<dbReference type="InterPro" id="IPR006140">
    <property type="entry name" value="D-isomer_DH_NAD-bd"/>
</dbReference>
<dbReference type="Proteomes" id="UP000184440">
    <property type="component" value="Unassembled WGS sequence"/>
</dbReference>
<organism evidence="7 8">
    <name type="scientific">Cryptosporangium aurantiacum</name>
    <dbReference type="NCBI Taxonomy" id="134849"/>
    <lineage>
        <taxon>Bacteria</taxon>
        <taxon>Bacillati</taxon>
        <taxon>Actinomycetota</taxon>
        <taxon>Actinomycetes</taxon>
        <taxon>Cryptosporangiales</taxon>
        <taxon>Cryptosporangiaceae</taxon>
        <taxon>Cryptosporangium</taxon>
    </lineage>
</organism>
<dbReference type="Gene3D" id="3.40.50.720">
    <property type="entry name" value="NAD(P)-binding Rossmann-like Domain"/>
    <property type="match status" value="2"/>
</dbReference>
<dbReference type="PROSITE" id="PS00671">
    <property type="entry name" value="D_2_HYDROXYACID_DH_3"/>
    <property type="match status" value="1"/>
</dbReference>
<dbReference type="PANTHER" id="PTHR42789">
    <property type="entry name" value="D-ISOMER SPECIFIC 2-HYDROXYACID DEHYDROGENASE FAMILY PROTEIN (AFU_ORTHOLOGUE AFUA_6G10090)"/>
    <property type="match status" value="1"/>
</dbReference>
<comment type="similarity">
    <text evidence="1 4">Belongs to the D-isomer specific 2-hydroxyacid dehydrogenase family.</text>
</comment>
<evidence type="ECO:0000256" key="2">
    <source>
        <dbReference type="ARBA" id="ARBA00023002"/>
    </source>
</evidence>
<feature type="domain" description="D-isomer specific 2-hydroxyacid dehydrogenase catalytic" evidence="5">
    <location>
        <begin position="37"/>
        <end position="296"/>
    </location>
</feature>
<dbReference type="STRING" id="134849.SAMN05443668_103721"/>
<dbReference type="InterPro" id="IPR036291">
    <property type="entry name" value="NAD(P)-bd_dom_sf"/>
</dbReference>
<dbReference type="OrthoDB" id="117809at2"/>
<evidence type="ECO:0000259" key="5">
    <source>
        <dbReference type="Pfam" id="PF00389"/>
    </source>
</evidence>
<dbReference type="SUPFAM" id="SSF51735">
    <property type="entry name" value="NAD(P)-binding Rossmann-fold domains"/>
    <property type="match status" value="1"/>
</dbReference>
<dbReference type="Pfam" id="PF02826">
    <property type="entry name" value="2-Hacid_dh_C"/>
    <property type="match status" value="1"/>
</dbReference>
<sequence>MSAPVVVLADPFGSVQDVRAGLGPVQAEVRAADAIPAGSGVVALLVGPETPLTEAHLDALPDLRIVAATSAGTDHIPVDAVTARGAWVTSTAGYCTDEVADHTIALVLNLLRGVGTLDAAVRAGRWDVREAAPRRIAGSVLGVVGVGATGQAVAQRATALGMRVLTYPGQDLHELLAEVDVVSLHVSQRPGAPPVLDAAAIAHLRPGAYVVNTARGGVLDTTALGDALRSGRIAGAALDVLPIEPPPADDPVRTFPRTILTPHAAWYSAEAAVRPYVWAGAAVAAVLAGREPDRVVGRP</sequence>
<dbReference type="AlphaFoldDB" id="A0A1M7PUU0"/>
<gene>
    <name evidence="7" type="ORF">SAMN05443668_103721</name>
</gene>
<name>A0A1M7PUU0_9ACTN</name>
<dbReference type="InterPro" id="IPR029753">
    <property type="entry name" value="D-isomer_DH_CS"/>
</dbReference>
<dbReference type="InterPro" id="IPR006139">
    <property type="entry name" value="D-isomer_2_OHA_DH_cat_dom"/>
</dbReference>
<evidence type="ECO:0000256" key="3">
    <source>
        <dbReference type="ARBA" id="ARBA00023027"/>
    </source>
</evidence>
<evidence type="ECO:0000313" key="7">
    <source>
        <dbReference type="EMBL" id="SHN21266.1"/>
    </source>
</evidence>
<evidence type="ECO:0000313" key="8">
    <source>
        <dbReference type="Proteomes" id="UP000184440"/>
    </source>
</evidence>
<keyword evidence="3" id="KW-0520">NAD</keyword>
<keyword evidence="8" id="KW-1185">Reference proteome</keyword>
<accession>A0A1M7PUU0</accession>
<evidence type="ECO:0000259" key="6">
    <source>
        <dbReference type="Pfam" id="PF02826"/>
    </source>
</evidence>
<dbReference type="GO" id="GO:0016616">
    <property type="term" value="F:oxidoreductase activity, acting on the CH-OH group of donors, NAD or NADP as acceptor"/>
    <property type="evidence" value="ECO:0007669"/>
    <property type="project" value="InterPro"/>
</dbReference>
<proteinExistence type="inferred from homology"/>
<evidence type="ECO:0000256" key="4">
    <source>
        <dbReference type="RuleBase" id="RU003719"/>
    </source>
</evidence>
<dbReference type="Pfam" id="PF00389">
    <property type="entry name" value="2-Hacid_dh"/>
    <property type="match status" value="1"/>
</dbReference>
<feature type="domain" description="D-isomer specific 2-hydroxyacid dehydrogenase NAD-binding" evidence="6">
    <location>
        <begin position="104"/>
        <end position="265"/>
    </location>
</feature>
<dbReference type="EMBL" id="FRCS01000003">
    <property type="protein sequence ID" value="SHN21266.1"/>
    <property type="molecule type" value="Genomic_DNA"/>
</dbReference>
<evidence type="ECO:0000256" key="1">
    <source>
        <dbReference type="ARBA" id="ARBA00005854"/>
    </source>
</evidence>
<dbReference type="RefSeq" id="WP_073257060.1">
    <property type="nucleotide sequence ID" value="NZ_FRCS01000003.1"/>
</dbReference>
<dbReference type="PANTHER" id="PTHR42789:SF1">
    <property type="entry name" value="D-ISOMER SPECIFIC 2-HYDROXYACID DEHYDROGENASE FAMILY PROTEIN (AFU_ORTHOLOGUE AFUA_6G10090)"/>
    <property type="match status" value="1"/>
</dbReference>
<reference evidence="7 8" key="1">
    <citation type="submission" date="2016-11" db="EMBL/GenBank/DDBJ databases">
        <authorList>
            <person name="Jaros S."/>
            <person name="Januszkiewicz K."/>
            <person name="Wedrychowicz H."/>
        </authorList>
    </citation>
    <scope>NUCLEOTIDE SEQUENCE [LARGE SCALE GENOMIC DNA]</scope>
    <source>
        <strain evidence="7 8">DSM 46144</strain>
    </source>
</reference>